<reference evidence="5 6" key="1">
    <citation type="submission" date="2024-01" db="EMBL/GenBank/DDBJ databases">
        <title>Comparative genomics of Cryptococcus and Kwoniella reveals pathogenesis evolution and contrasting modes of karyotype evolution via chromosome fusion or intercentromeric recombination.</title>
        <authorList>
            <person name="Coelho M.A."/>
            <person name="David-Palma M."/>
            <person name="Shea T."/>
            <person name="Bowers K."/>
            <person name="McGinley-Smith S."/>
            <person name="Mohammad A.W."/>
            <person name="Gnirke A."/>
            <person name="Yurkov A.M."/>
            <person name="Nowrousian M."/>
            <person name="Sun S."/>
            <person name="Cuomo C.A."/>
            <person name="Heitman J."/>
        </authorList>
    </citation>
    <scope>NUCLEOTIDE SEQUENCE [LARGE SCALE GENOMIC DNA]</scope>
    <source>
        <strain evidence="5 6">PYCC6329</strain>
    </source>
</reference>
<dbReference type="CDD" id="cd00067">
    <property type="entry name" value="GAL4"/>
    <property type="match status" value="1"/>
</dbReference>
<dbReference type="InterPro" id="IPR050613">
    <property type="entry name" value="Sec_Metabolite_Reg"/>
</dbReference>
<dbReference type="InterPro" id="IPR036864">
    <property type="entry name" value="Zn2-C6_fun-type_DNA-bd_sf"/>
</dbReference>
<keyword evidence="6" id="KW-1185">Reference proteome</keyword>
<dbReference type="InterPro" id="IPR001138">
    <property type="entry name" value="Zn2Cys6_DnaBD"/>
</dbReference>
<evidence type="ECO:0000256" key="2">
    <source>
        <dbReference type="ARBA" id="ARBA00023242"/>
    </source>
</evidence>
<dbReference type="GO" id="GO:0008270">
    <property type="term" value="F:zinc ion binding"/>
    <property type="evidence" value="ECO:0007669"/>
    <property type="project" value="InterPro"/>
</dbReference>
<proteinExistence type="predicted"/>
<dbReference type="GeneID" id="91102221"/>
<dbReference type="SMART" id="SM00066">
    <property type="entry name" value="GAL4"/>
    <property type="match status" value="1"/>
</dbReference>
<gene>
    <name evidence="5" type="ORF">V865_003417</name>
</gene>
<feature type="region of interest" description="Disordered" evidence="3">
    <location>
        <begin position="125"/>
        <end position="147"/>
    </location>
</feature>
<feature type="compositionally biased region" description="Polar residues" evidence="3">
    <location>
        <begin position="182"/>
        <end position="197"/>
    </location>
</feature>
<evidence type="ECO:0000256" key="1">
    <source>
        <dbReference type="ARBA" id="ARBA00004123"/>
    </source>
</evidence>
<dbReference type="SUPFAM" id="SSF57701">
    <property type="entry name" value="Zn2/Cys6 DNA-binding domain"/>
    <property type="match status" value="1"/>
</dbReference>
<dbReference type="Pfam" id="PF00172">
    <property type="entry name" value="Zn_clus"/>
    <property type="match status" value="1"/>
</dbReference>
<dbReference type="Proteomes" id="UP001358614">
    <property type="component" value="Chromosome 1"/>
</dbReference>
<feature type="domain" description="Zn(2)-C6 fungal-type" evidence="4">
    <location>
        <begin position="29"/>
        <end position="60"/>
    </location>
</feature>
<feature type="region of interest" description="Disordered" evidence="3">
    <location>
        <begin position="179"/>
        <end position="222"/>
    </location>
</feature>
<protein>
    <recommendedName>
        <fullName evidence="4">Zn(2)-C6 fungal-type domain-containing protein</fullName>
    </recommendedName>
</protein>
<name>A0AAX4KGY4_9TREE</name>
<feature type="compositionally biased region" description="Low complexity" evidence="3">
    <location>
        <begin position="135"/>
        <end position="147"/>
    </location>
</feature>
<dbReference type="AlphaFoldDB" id="A0AAX4KGY4"/>
<dbReference type="CDD" id="cd12148">
    <property type="entry name" value="fungal_TF_MHR"/>
    <property type="match status" value="1"/>
</dbReference>
<feature type="compositionally biased region" description="Low complexity" evidence="3">
    <location>
        <begin position="205"/>
        <end position="222"/>
    </location>
</feature>
<dbReference type="PROSITE" id="PS00463">
    <property type="entry name" value="ZN2_CY6_FUNGAL_1"/>
    <property type="match status" value="1"/>
</dbReference>
<evidence type="ECO:0000259" key="4">
    <source>
        <dbReference type="PROSITE" id="PS50048"/>
    </source>
</evidence>
<evidence type="ECO:0000313" key="6">
    <source>
        <dbReference type="Proteomes" id="UP001358614"/>
    </source>
</evidence>
<comment type="subcellular location">
    <subcellularLocation>
        <location evidence="1">Nucleus</location>
    </subcellularLocation>
</comment>
<accession>A0AAX4KGY4</accession>
<dbReference type="GO" id="GO:0005634">
    <property type="term" value="C:nucleus"/>
    <property type="evidence" value="ECO:0007669"/>
    <property type="project" value="UniProtKB-SubCell"/>
</dbReference>
<dbReference type="PANTHER" id="PTHR31001:SF76">
    <property type="entry name" value="ZN(2)-C6 FUNGAL-TYPE DOMAIN-CONTAINING PROTEIN"/>
    <property type="match status" value="1"/>
</dbReference>
<keyword evidence="2" id="KW-0539">Nucleus</keyword>
<dbReference type="RefSeq" id="XP_066083311.1">
    <property type="nucleotide sequence ID" value="XM_066227214.1"/>
</dbReference>
<dbReference type="KEGG" id="ker:91102221"/>
<dbReference type="EMBL" id="CP144089">
    <property type="protein sequence ID" value="WWD05344.1"/>
    <property type="molecule type" value="Genomic_DNA"/>
</dbReference>
<sequence>MGSPSDDFDFTALRSEAGPIRVSQRQPASCTECTRRKTRCDKKEPCTNCRTRGVPEKCRIERVIPTKQLNAAANLRLLKNDVQSFKTNVEKRVTDLETLVKGLIAAQSSDELIYGVQGCSTESPIASMSTDQFSDDGSPPGDNDGADAAATLEFLAIGRVRAASPEGLQEDIRWASGMAEEQASQGTHSDSSPSSMTFPLVDPAPSTSISSTPSLNFGLSRSPRPLRQRLSAARQKVRDEIISTLPTPELGKMLVQFDIEHVAWTHCCYHGPTFQSESDLFWSELGVPGVEINWSFLALLLGVIMSAAYHLPPGIFRTLFPGQTPIELVNNWFDASLLCLQEADWMRSHSLKSHRQSGSLFHALGSSSESGARPQPTPAWTRLASTLPVGGCENCHCKRNAFHAAFNGSCSINQAQFNTPPPLHCIDSQLGLGTQQAVVPLDVPTTDSHVSQLYKVALQVNKAYSETDHLSPIQYDNLLEIDHDMQNIRAEAPAWMRDESYPLSPDMPAWVDWQRKAYLLSAAHKVIVLHRPYLGRAIRGDLRYARSRETCLEHAKLILGIFKRCSMPQFRATWTVLVHAVAASLVIILDAAQQTETVVSEGIEMVRETLQILLGMKDVSMIAQKGALVLAALIDRSAQLASTQAGLTGNKNRKDRTGFTGRAETELNRALDIFHRTHLPKSPTPIIMHGLPQTSSLSLETNWLGDFGAFPPSSGIRGQILSQDDTFEAMSQSTGPFDPFFGFSQPEWETLASTALELDDLVVR</sequence>
<dbReference type="GO" id="GO:0000981">
    <property type="term" value="F:DNA-binding transcription factor activity, RNA polymerase II-specific"/>
    <property type="evidence" value="ECO:0007669"/>
    <property type="project" value="InterPro"/>
</dbReference>
<dbReference type="PROSITE" id="PS50048">
    <property type="entry name" value="ZN2_CY6_FUNGAL_2"/>
    <property type="match status" value="1"/>
</dbReference>
<evidence type="ECO:0000313" key="5">
    <source>
        <dbReference type="EMBL" id="WWD05344.1"/>
    </source>
</evidence>
<dbReference type="PANTHER" id="PTHR31001">
    <property type="entry name" value="UNCHARACTERIZED TRANSCRIPTIONAL REGULATORY PROTEIN"/>
    <property type="match status" value="1"/>
</dbReference>
<organism evidence="5 6">
    <name type="scientific">Kwoniella europaea PYCC6329</name>
    <dbReference type="NCBI Taxonomy" id="1423913"/>
    <lineage>
        <taxon>Eukaryota</taxon>
        <taxon>Fungi</taxon>
        <taxon>Dikarya</taxon>
        <taxon>Basidiomycota</taxon>
        <taxon>Agaricomycotina</taxon>
        <taxon>Tremellomycetes</taxon>
        <taxon>Tremellales</taxon>
        <taxon>Cryptococcaceae</taxon>
        <taxon>Kwoniella</taxon>
    </lineage>
</organism>
<evidence type="ECO:0000256" key="3">
    <source>
        <dbReference type="SAM" id="MobiDB-lite"/>
    </source>
</evidence>
<dbReference type="Gene3D" id="4.10.240.10">
    <property type="entry name" value="Zn(2)-C6 fungal-type DNA-binding domain"/>
    <property type="match status" value="1"/>
</dbReference>